<name>A0A286RG33_9BACT</name>
<dbReference type="KEGG" id="ttf:THTE_2318"/>
<dbReference type="InterPro" id="IPR019734">
    <property type="entry name" value="TPR_rpt"/>
</dbReference>
<dbReference type="Proteomes" id="UP000215086">
    <property type="component" value="Chromosome"/>
</dbReference>
<evidence type="ECO:0000313" key="3">
    <source>
        <dbReference type="Proteomes" id="UP000215086"/>
    </source>
</evidence>
<gene>
    <name evidence="2" type="ORF">THTE_2318</name>
</gene>
<feature type="region of interest" description="Disordered" evidence="1">
    <location>
        <begin position="25"/>
        <end position="48"/>
    </location>
</feature>
<dbReference type="InterPro" id="IPR011990">
    <property type="entry name" value="TPR-like_helical_dom_sf"/>
</dbReference>
<dbReference type="EMBL" id="CP018477">
    <property type="protein sequence ID" value="ASV74920.1"/>
    <property type="molecule type" value="Genomic_DNA"/>
</dbReference>
<evidence type="ECO:0000313" key="2">
    <source>
        <dbReference type="EMBL" id="ASV74920.1"/>
    </source>
</evidence>
<dbReference type="AlphaFoldDB" id="A0A286RG33"/>
<dbReference type="SMART" id="SM00028">
    <property type="entry name" value="TPR"/>
    <property type="match status" value="3"/>
</dbReference>
<keyword evidence="3" id="KW-1185">Reference proteome</keyword>
<protein>
    <submittedName>
        <fullName evidence="2">Uncharacterized protein</fullName>
    </submittedName>
</protein>
<feature type="region of interest" description="Disordered" evidence="1">
    <location>
        <begin position="1"/>
        <end position="20"/>
    </location>
</feature>
<reference evidence="2 3" key="1">
    <citation type="journal article" name="Front. Microbiol.">
        <title>Sugar Metabolism of the First Thermophilic Planctomycete Thermogutta terrifontis: Comparative Genomic and Transcriptomic Approaches.</title>
        <authorList>
            <person name="Elcheninov A.G."/>
            <person name="Menzel P."/>
            <person name="Gudbergsdottir S.R."/>
            <person name="Slesarev A.I."/>
            <person name="Kadnikov V.V."/>
            <person name="Krogh A."/>
            <person name="Bonch-Osmolovskaya E.A."/>
            <person name="Peng X."/>
            <person name="Kublanov I.V."/>
        </authorList>
    </citation>
    <scope>NUCLEOTIDE SEQUENCE [LARGE SCALE GENOMIC DNA]</scope>
    <source>
        <strain evidence="2 3">R1</strain>
    </source>
</reference>
<proteinExistence type="predicted"/>
<dbReference type="SUPFAM" id="SSF48452">
    <property type="entry name" value="TPR-like"/>
    <property type="match status" value="1"/>
</dbReference>
<dbReference type="Gene3D" id="1.25.40.10">
    <property type="entry name" value="Tetratricopeptide repeat domain"/>
    <property type="match status" value="2"/>
</dbReference>
<organism evidence="2 3">
    <name type="scientific">Thermogutta terrifontis</name>
    <dbReference type="NCBI Taxonomy" id="1331910"/>
    <lineage>
        <taxon>Bacteria</taxon>
        <taxon>Pseudomonadati</taxon>
        <taxon>Planctomycetota</taxon>
        <taxon>Planctomycetia</taxon>
        <taxon>Pirellulales</taxon>
        <taxon>Thermoguttaceae</taxon>
        <taxon>Thermogutta</taxon>
    </lineage>
</organism>
<sequence>MLNGPLGESPDLPGFNERYSEVVTPNSGLQDLGQRQQSERPPTPSFVRATNPRQHQLAQRFIGFGDKLFREGQYRAAYFQYREAEKAAPDVADTYFRQAFALIATRQYSMAFEAFQKGLSLDGEWPTRGFQVAMLYGERDLDAKHHRAELAEALQQNPAHPELLFLLAVHLYCDDRVAEAREFFRQARTASSVAPLVSLFPAVD</sequence>
<evidence type="ECO:0000256" key="1">
    <source>
        <dbReference type="SAM" id="MobiDB-lite"/>
    </source>
</evidence>
<accession>A0A286RG33</accession>
<feature type="compositionally biased region" description="Polar residues" evidence="1">
    <location>
        <begin position="25"/>
        <end position="40"/>
    </location>
</feature>